<evidence type="ECO:0000256" key="3">
    <source>
        <dbReference type="ARBA" id="ARBA00022448"/>
    </source>
</evidence>
<dbReference type="PANTHER" id="PTHR43297">
    <property type="entry name" value="OLIGOPEPTIDE TRANSPORT ATP-BINDING PROTEIN APPD"/>
    <property type="match status" value="1"/>
</dbReference>
<dbReference type="GO" id="GO:0015833">
    <property type="term" value="P:peptide transport"/>
    <property type="evidence" value="ECO:0007669"/>
    <property type="project" value="InterPro"/>
</dbReference>
<dbReference type="InterPro" id="IPR003439">
    <property type="entry name" value="ABC_transporter-like_ATP-bd"/>
</dbReference>
<accession>A0A0F5FUC6</accession>
<comment type="subcellular location">
    <subcellularLocation>
        <location evidence="1">Cell inner membrane</location>
        <topology evidence="1">Peripheral membrane protein</topology>
    </subcellularLocation>
</comment>
<keyword evidence="3" id="KW-0813">Transport</keyword>
<feature type="domain" description="ABC transporter" evidence="9">
    <location>
        <begin position="29"/>
        <end position="274"/>
    </location>
</feature>
<evidence type="ECO:0000256" key="5">
    <source>
        <dbReference type="ARBA" id="ARBA00022741"/>
    </source>
</evidence>
<gene>
    <name evidence="10" type="ORF">VE25_11530</name>
</gene>
<dbReference type="STRING" id="443610.VE25_11530"/>
<dbReference type="EMBL" id="JZEX01000108">
    <property type="protein sequence ID" value="KKB11782.1"/>
    <property type="molecule type" value="Genomic_DNA"/>
</dbReference>
<sequence length="346" mass="36660">MAEATTQARGGIHAASHPPAGRHATEPVLEIAGLTVSAGPVDLVEQVSLSVMPGETLCLVGESGCGKSLTCMSALGLLDDGLKATGSVRLFGTETMGAPERVINAVRGRDVTMIFQNPMAALNPVKRVGAQIAEAIGEHTELRGAAVDRRVMDLLEQVGIPKVERHKNYYPHQLSGGMCQRVMIAMALACRPKLLIADEPTTALDVTIQAQILRLLRDLQSELGLAIVFVTHDLGVVAEIADRVAVMYAGRIVEAGPVDDLFDDPRHPYTRALMDCRIGFSREPGTMLEAVKGTVPAPSARPVGCNFAPRCPTADARCQAEPSLSSDGARAVACHFFDPSAGAVRQ</sequence>
<evidence type="ECO:0000313" key="10">
    <source>
        <dbReference type="EMBL" id="KKB11782.1"/>
    </source>
</evidence>
<evidence type="ECO:0000256" key="2">
    <source>
        <dbReference type="ARBA" id="ARBA00005417"/>
    </source>
</evidence>
<evidence type="ECO:0000256" key="4">
    <source>
        <dbReference type="ARBA" id="ARBA00022475"/>
    </source>
</evidence>
<dbReference type="GO" id="GO:0005886">
    <property type="term" value="C:plasma membrane"/>
    <property type="evidence" value="ECO:0007669"/>
    <property type="project" value="UniProtKB-SubCell"/>
</dbReference>
<dbReference type="InterPro" id="IPR003593">
    <property type="entry name" value="AAA+_ATPase"/>
</dbReference>
<dbReference type="FunFam" id="3.40.50.300:FF:000016">
    <property type="entry name" value="Oligopeptide ABC transporter ATP-binding component"/>
    <property type="match status" value="1"/>
</dbReference>
<dbReference type="Pfam" id="PF08352">
    <property type="entry name" value="oligo_HPY"/>
    <property type="match status" value="1"/>
</dbReference>
<dbReference type="InterPro" id="IPR050388">
    <property type="entry name" value="ABC_Ni/Peptide_Import"/>
</dbReference>
<keyword evidence="6" id="KW-0067">ATP-binding</keyword>
<feature type="region of interest" description="Disordered" evidence="8">
    <location>
        <begin position="1"/>
        <end position="22"/>
    </location>
</feature>
<evidence type="ECO:0000256" key="8">
    <source>
        <dbReference type="SAM" id="MobiDB-lite"/>
    </source>
</evidence>
<dbReference type="NCBIfam" id="TIGR01727">
    <property type="entry name" value="oligo_HPY"/>
    <property type="match status" value="1"/>
</dbReference>
<keyword evidence="4" id="KW-1003">Cell membrane</keyword>
<reference evidence="10 11" key="1">
    <citation type="submission" date="2015-03" db="EMBL/GenBank/DDBJ databases">
        <authorList>
            <person name="Hassan Y.I."/>
            <person name="Lepp D."/>
            <person name="Li X.-Z."/>
            <person name="Zhou T."/>
        </authorList>
    </citation>
    <scope>NUCLEOTIDE SEQUENCE [LARGE SCALE GENOMIC DNA]</scope>
    <source>
        <strain evidence="10 11">BD-c194</strain>
    </source>
</reference>
<protein>
    <recommendedName>
        <fullName evidence="9">ABC transporter domain-containing protein</fullName>
    </recommendedName>
</protein>
<dbReference type="RefSeq" id="WP_046108749.1">
    <property type="nucleotide sequence ID" value="NZ_JZEX01000108.1"/>
</dbReference>
<dbReference type="SMART" id="SM00382">
    <property type="entry name" value="AAA"/>
    <property type="match status" value="1"/>
</dbReference>
<dbReference type="PANTHER" id="PTHR43297:SF2">
    <property type="entry name" value="DIPEPTIDE TRANSPORT ATP-BINDING PROTEIN DPPD"/>
    <property type="match status" value="1"/>
</dbReference>
<dbReference type="AlphaFoldDB" id="A0A0F5FUC6"/>
<organism evidence="10 11">
    <name type="scientific">Devosia geojensis</name>
    <dbReference type="NCBI Taxonomy" id="443610"/>
    <lineage>
        <taxon>Bacteria</taxon>
        <taxon>Pseudomonadati</taxon>
        <taxon>Pseudomonadota</taxon>
        <taxon>Alphaproteobacteria</taxon>
        <taxon>Hyphomicrobiales</taxon>
        <taxon>Devosiaceae</taxon>
        <taxon>Devosia</taxon>
    </lineage>
</organism>
<evidence type="ECO:0000256" key="6">
    <source>
        <dbReference type="ARBA" id="ARBA00022840"/>
    </source>
</evidence>
<evidence type="ECO:0000256" key="7">
    <source>
        <dbReference type="ARBA" id="ARBA00023136"/>
    </source>
</evidence>
<dbReference type="GO" id="GO:0016887">
    <property type="term" value="F:ATP hydrolysis activity"/>
    <property type="evidence" value="ECO:0007669"/>
    <property type="project" value="InterPro"/>
</dbReference>
<dbReference type="PROSITE" id="PS50893">
    <property type="entry name" value="ABC_TRANSPORTER_2"/>
    <property type="match status" value="1"/>
</dbReference>
<dbReference type="InterPro" id="IPR013563">
    <property type="entry name" value="Oligopep_ABC_C"/>
</dbReference>
<dbReference type="GO" id="GO:0055085">
    <property type="term" value="P:transmembrane transport"/>
    <property type="evidence" value="ECO:0007669"/>
    <property type="project" value="UniProtKB-ARBA"/>
</dbReference>
<evidence type="ECO:0000313" key="11">
    <source>
        <dbReference type="Proteomes" id="UP000033632"/>
    </source>
</evidence>
<dbReference type="InterPro" id="IPR027417">
    <property type="entry name" value="P-loop_NTPase"/>
</dbReference>
<comment type="caution">
    <text evidence="10">The sequence shown here is derived from an EMBL/GenBank/DDBJ whole genome shotgun (WGS) entry which is preliminary data.</text>
</comment>
<keyword evidence="7" id="KW-0472">Membrane</keyword>
<evidence type="ECO:0000256" key="1">
    <source>
        <dbReference type="ARBA" id="ARBA00004417"/>
    </source>
</evidence>
<evidence type="ECO:0000259" key="9">
    <source>
        <dbReference type="PROSITE" id="PS50893"/>
    </source>
</evidence>
<name>A0A0F5FUC6_9HYPH</name>
<dbReference type="SUPFAM" id="SSF52540">
    <property type="entry name" value="P-loop containing nucleoside triphosphate hydrolases"/>
    <property type="match status" value="1"/>
</dbReference>
<dbReference type="Gene3D" id="3.40.50.300">
    <property type="entry name" value="P-loop containing nucleotide triphosphate hydrolases"/>
    <property type="match status" value="1"/>
</dbReference>
<dbReference type="CDD" id="cd03257">
    <property type="entry name" value="ABC_NikE_OppD_transporters"/>
    <property type="match status" value="1"/>
</dbReference>
<keyword evidence="5" id="KW-0547">Nucleotide-binding</keyword>
<dbReference type="Pfam" id="PF00005">
    <property type="entry name" value="ABC_tran"/>
    <property type="match status" value="1"/>
</dbReference>
<dbReference type="GO" id="GO:0005524">
    <property type="term" value="F:ATP binding"/>
    <property type="evidence" value="ECO:0007669"/>
    <property type="project" value="UniProtKB-KW"/>
</dbReference>
<dbReference type="PROSITE" id="PS00211">
    <property type="entry name" value="ABC_TRANSPORTER_1"/>
    <property type="match status" value="1"/>
</dbReference>
<comment type="similarity">
    <text evidence="2">Belongs to the ABC transporter superfamily.</text>
</comment>
<dbReference type="PATRIC" id="fig|443610.3.peg.511"/>
<dbReference type="Proteomes" id="UP000033632">
    <property type="component" value="Unassembled WGS sequence"/>
</dbReference>
<dbReference type="OrthoDB" id="9815712at2"/>
<proteinExistence type="inferred from homology"/>
<keyword evidence="11" id="KW-1185">Reference proteome</keyword>
<dbReference type="InterPro" id="IPR017871">
    <property type="entry name" value="ABC_transporter-like_CS"/>
</dbReference>